<proteinExistence type="predicted"/>
<dbReference type="Gene3D" id="3.30.390.30">
    <property type="match status" value="1"/>
</dbReference>
<reference evidence="8" key="1">
    <citation type="journal article" date="2019" name="Int. J. Syst. Evol. Microbiol.">
        <title>The Global Catalogue of Microorganisms (GCM) 10K type strain sequencing project: providing services to taxonomists for standard genome sequencing and annotation.</title>
        <authorList>
            <consortium name="The Broad Institute Genomics Platform"/>
            <consortium name="The Broad Institute Genome Sequencing Center for Infectious Disease"/>
            <person name="Wu L."/>
            <person name="Ma J."/>
        </authorList>
    </citation>
    <scope>NUCLEOTIDE SEQUENCE [LARGE SCALE GENOMIC DNA]</scope>
    <source>
        <strain evidence="8">JCM 13850</strain>
    </source>
</reference>
<accession>A0ABP5JSX3</accession>
<dbReference type="InterPro" id="IPR050446">
    <property type="entry name" value="FAD-oxidoreductase/Apoptosis"/>
</dbReference>
<organism evidence="7 8">
    <name type="scientific">Actinomadura napierensis</name>
    <dbReference type="NCBI Taxonomy" id="267854"/>
    <lineage>
        <taxon>Bacteria</taxon>
        <taxon>Bacillati</taxon>
        <taxon>Actinomycetota</taxon>
        <taxon>Actinomycetes</taxon>
        <taxon>Streptosporangiales</taxon>
        <taxon>Thermomonosporaceae</taxon>
        <taxon>Actinomadura</taxon>
    </lineage>
</organism>
<dbReference type="EMBL" id="BAAAMR010000003">
    <property type="protein sequence ID" value="GAA2120948.1"/>
    <property type="molecule type" value="Genomic_DNA"/>
</dbReference>
<dbReference type="Gene3D" id="3.50.50.60">
    <property type="entry name" value="FAD/NAD(P)-binding domain"/>
    <property type="match status" value="2"/>
</dbReference>
<evidence type="ECO:0000313" key="7">
    <source>
        <dbReference type="EMBL" id="GAA2120948.1"/>
    </source>
</evidence>
<dbReference type="Pfam" id="PF07992">
    <property type="entry name" value="Pyr_redox_2"/>
    <property type="match status" value="1"/>
</dbReference>
<dbReference type="InterPro" id="IPR028202">
    <property type="entry name" value="Reductase_C"/>
</dbReference>
<gene>
    <name evidence="7" type="ORF">GCM10009727_06040</name>
</gene>
<feature type="domain" description="FAD/NAD(P)-binding" evidence="5">
    <location>
        <begin position="12"/>
        <end position="296"/>
    </location>
</feature>
<keyword evidence="3" id="KW-0274">FAD</keyword>
<name>A0ABP5JSX3_9ACTN</name>
<dbReference type="InterPro" id="IPR016156">
    <property type="entry name" value="FAD/NAD-linked_Rdtase_dimer_sf"/>
</dbReference>
<evidence type="ECO:0000259" key="5">
    <source>
        <dbReference type="Pfam" id="PF07992"/>
    </source>
</evidence>
<dbReference type="RefSeq" id="WP_344261109.1">
    <property type="nucleotide sequence ID" value="NZ_BAAAMR010000003.1"/>
</dbReference>
<evidence type="ECO:0000256" key="4">
    <source>
        <dbReference type="ARBA" id="ARBA00023002"/>
    </source>
</evidence>
<evidence type="ECO:0000259" key="6">
    <source>
        <dbReference type="Pfam" id="PF14759"/>
    </source>
</evidence>
<dbReference type="PANTHER" id="PTHR43557">
    <property type="entry name" value="APOPTOSIS-INDUCING FACTOR 1"/>
    <property type="match status" value="1"/>
</dbReference>
<dbReference type="Pfam" id="PF14759">
    <property type="entry name" value="Reductase_C"/>
    <property type="match status" value="1"/>
</dbReference>
<feature type="domain" description="Reductase C-terminal" evidence="6">
    <location>
        <begin position="321"/>
        <end position="394"/>
    </location>
</feature>
<dbReference type="InterPro" id="IPR036188">
    <property type="entry name" value="FAD/NAD-bd_sf"/>
</dbReference>
<protein>
    <submittedName>
        <fullName evidence="7">FAD/NAD(P)-binding oxidoreductase</fullName>
    </submittedName>
</protein>
<evidence type="ECO:0000256" key="1">
    <source>
        <dbReference type="ARBA" id="ARBA00001974"/>
    </source>
</evidence>
<comment type="cofactor">
    <cofactor evidence="1">
        <name>FAD</name>
        <dbReference type="ChEBI" id="CHEBI:57692"/>
    </cofactor>
</comment>
<evidence type="ECO:0000313" key="8">
    <source>
        <dbReference type="Proteomes" id="UP001501020"/>
    </source>
</evidence>
<dbReference type="PRINTS" id="PR00368">
    <property type="entry name" value="FADPNR"/>
</dbReference>
<comment type="caution">
    <text evidence="7">The sequence shown here is derived from an EMBL/GenBank/DDBJ whole genome shotgun (WGS) entry which is preliminary data.</text>
</comment>
<evidence type="ECO:0000256" key="2">
    <source>
        <dbReference type="ARBA" id="ARBA00022630"/>
    </source>
</evidence>
<dbReference type="SUPFAM" id="SSF51905">
    <property type="entry name" value="FAD/NAD(P)-binding domain"/>
    <property type="match status" value="2"/>
</dbReference>
<keyword evidence="4" id="KW-0560">Oxidoreductase</keyword>
<keyword evidence="2" id="KW-0285">Flavoprotein</keyword>
<dbReference type="InterPro" id="IPR023753">
    <property type="entry name" value="FAD/NAD-binding_dom"/>
</dbReference>
<evidence type="ECO:0000256" key="3">
    <source>
        <dbReference type="ARBA" id="ARBA00022827"/>
    </source>
</evidence>
<dbReference type="PANTHER" id="PTHR43557:SF2">
    <property type="entry name" value="RIESKE DOMAIN-CONTAINING PROTEIN-RELATED"/>
    <property type="match status" value="1"/>
</dbReference>
<sequence>MAAGERAAAPGHVVVVGAGIGGLRTVEALRSGGYAGRLTLIGAEQHPPYDRPPLSKQILEGRWEPERAILRDRAGLADLDVAVRLGTRAVALRGTTVDLDDGESVTGDAVVVATGLVPRRMPHQPDGVASLRTLDDVLALRKAFESAESLIIVGGGFIGAEVACAARRRGIAVTVLEALGSPCERVLGREVGGLAARLFQEAGIDLRLGARILRMPDGRTIEFADGTRLSADVVLASVGGIPDLTWLGGAGLRIRDGLACDARGRAIGMTGVWAVGDAAAWWDPVTGEHHRAEHWSTVTEHAKRVARDILGAELPAPSPPYVWSDQFDLKLQVAGRTGNADEVVALHGSGLEGGPVKGTVAGYFTGDVLSGVVAFGAPAPFMRFRSLVASGADRSAVLEEARR</sequence>
<dbReference type="Proteomes" id="UP001501020">
    <property type="component" value="Unassembled WGS sequence"/>
</dbReference>
<dbReference type="SUPFAM" id="SSF55424">
    <property type="entry name" value="FAD/NAD-linked reductases, dimerisation (C-terminal) domain"/>
    <property type="match status" value="1"/>
</dbReference>
<keyword evidence="8" id="KW-1185">Reference proteome</keyword>